<feature type="domain" description="Peptidase S1" evidence="5">
    <location>
        <begin position="161"/>
        <end position="415"/>
    </location>
</feature>
<evidence type="ECO:0000256" key="4">
    <source>
        <dbReference type="SAM" id="SignalP"/>
    </source>
</evidence>
<evidence type="ECO:0000256" key="2">
    <source>
        <dbReference type="ARBA" id="ARBA00023157"/>
    </source>
</evidence>
<dbReference type="InterPro" id="IPR001314">
    <property type="entry name" value="Peptidase_S1A"/>
</dbReference>
<organism evidence="7">
    <name type="scientific">Leucoraja erinaceus</name>
    <name type="common">Little skate</name>
    <name type="synonym">Raja erinacea</name>
    <dbReference type="NCBI Taxonomy" id="7782"/>
    <lineage>
        <taxon>Eukaryota</taxon>
        <taxon>Metazoa</taxon>
        <taxon>Chordata</taxon>
        <taxon>Craniata</taxon>
        <taxon>Vertebrata</taxon>
        <taxon>Chondrichthyes</taxon>
        <taxon>Elasmobranchii</taxon>
        <taxon>Batoidea</taxon>
        <taxon>Rajiformes</taxon>
        <taxon>Rajidae</taxon>
        <taxon>Leucoraja</taxon>
    </lineage>
</organism>
<comment type="caution">
    <text evidence="3">Lacks conserved residue(s) required for the propagation of feature annotation.</text>
</comment>
<evidence type="ECO:0000256" key="1">
    <source>
        <dbReference type="ARBA" id="ARBA00022659"/>
    </source>
</evidence>
<proteinExistence type="evidence at transcript level"/>
<feature type="signal peptide" evidence="4">
    <location>
        <begin position="1"/>
        <end position="17"/>
    </location>
</feature>
<dbReference type="GO" id="GO:0004252">
    <property type="term" value="F:serine-type endopeptidase activity"/>
    <property type="evidence" value="ECO:0007669"/>
    <property type="project" value="InterPro"/>
</dbReference>
<dbReference type="PROSITE" id="PS50240">
    <property type="entry name" value="TRYPSIN_DOM"/>
    <property type="match status" value="1"/>
</dbReference>
<dbReference type="InterPro" id="IPR035976">
    <property type="entry name" value="Sushi/SCR/CCP_sf"/>
</dbReference>
<dbReference type="InterPro" id="IPR009003">
    <property type="entry name" value="Peptidase_S1_PA"/>
</dbReference>
<evidence type="ECO:0000256" key="3">
    <source>
        <dbReference type="PROSITE-ProRule" id="PRU00302"/>
    </source>
</evidence>
<dbReference type="Pfam" id="PF00084">
    <property type="entry name" value="Sushi"/>
    <property type="match status" value="1"/>
</dbReference>
<sequence>MWFLVLNVLALSSLVLADHHIDCPEPTNITHGHFHTITAEGHHAIGSVIKYECNSPRWVFEDEHDGIYVCASNGHWKNKARAEVLPVCQLIHCHAPHHIENATLEYLTSRHDFVYHSIIQYHCIDDHIEEKYSDEGIYVCAISGHWENKDLGTTLPHCIPVVCGHAVTHLDSVHETDGAQLVTKHATPWTALLKNASEDFHNGVLISHQWILTSSHIFTDHSPEAIKKDFVVYVGVEDLDDLHASHPHHVEKIFFEEIHDATNSSEYDNDIVLLKLSDSVSYGDHIVPICLPHEELVKVGVEGAVTGWDLDHAKGPHHLSYVVLPVEEKAPCVEHFSSHHHGLFPDDLNDEFCTHGLEKHGQNSERDRGAVFQVEVGHKTYAVGVLAYDAPEVGKGWAVYTDVYHHLDWINNVIEHN</sequence>
<feature type="domain" description="Sushi" evidence="6">
    <location>
        <begin position="21"/>
        <end position="90"/>
    </location>
</feature>
<dbReference type="GO" id="GO:0005615">
    <property type="term" value="C:extracellular space"/>
    <property type="evidence" value="ECO:0007669"/>
    <property type="project" value="TreeGrafter"/>
</dbReference>
<keyword evidence="1 3" id="KW-0768">Sushi</keyword>
<dbReference type="InterPro" id="IPR001254">
    <property type="entry name" value="Trypsin_dom"/>
</dbReference>
<evidence type="ECO:0000259" key="5">
    <source>
        <dbReference type="PROSITE" id="PS50240"/>
    </source>
</evidence>
<dbReference type="CDD" id="cd00033">
    <property type="entry name" value="CCP"/>
    <property type="match status" value="2"/>
</dbReference>
<dbReference type="SUPFAM" id="SSF50494">
    <property type="entry name" value="Trypsin-like serine proteases"/>
    <property type="match status" value="1"/>
</dbReference>
<dbReference type="GO" id="GO:0006508">
    <property type="term" value="P:proteolysis"/>
    <property type="evidence" value="ECO:0007669"/>
    <property type="project" value="InterPro"/>
</dbReference>
<feature type="domain" description="Sushi" evidence="6">
    <location>
        <begin position="91"/>
        <end position="160"/>
    </location>
</feature>
<keyword evidence="4" id="KW-0732">Signal</keyword>
<evidence type="ECO:0000313" key="7">
    <source>
        <dbReference type="EMBL" id="AFN85000.1"/>
    </source>
</evidence>
<dbReference type="PROSITE" id="PS50923">
    <property type="entry name" value="SUSHI"/>
    <property type="match status" value="2"/>
</dbReference>
<dbReference type="SMART" id="SM00020">
    <property type="entry name" value="Tryp_SPc"/>
    <property type="match status" value="1"/>
</dbReference>
<dbReference type="EMBL" id="JN564036">
    <property type="protein sequence ID" value="AFN85000.1"/>
    <property type="molecule type" value="mRNA"/>
</dbReference>
<dbReference type="PANTHER" id="PTHR24255:SF38">
    <property type="entry name" value="MANNAN-BINDING LECTIN SERINE PROTEASE 1-LIKE"/>
    <property type="match status" value="1"/>
</dbReference>
<dbReference type="Gene3D" id="2.10.70.10">
    <property type="entry name" value="Complement Module, domain 1"/>
    <property type="match status" value="2"/>
</dbReference>
<feature type="chain" id="PRO_5003792531" evidence="4">
    <location>
        <begin position="18"/>
        <end position="417"/>
    </location>
</feature>
<dbReference type="PANTHER" id="PTHR24255">
    <property type="entry name" value="COMPLEMENT COMPONENT 1, S SUBCOMPONENT-RELATED"/>
    <property type="match status" value="1"/>
</dbReference>
<dbReference type="SMART" id="SM00032">
    <property type="entry name" value="CCP"/>
    <property type="match status" value="2"/>
</dbReference>
<evidence type="ECO:0000259" key="6">
    <source>
        <dbReference type="PROSITE" id="PS50923"/>
    </source>
</evidence>
<dbReference type="InterPro" id="IPR043504">
    <property type="entry name" value="Peptidase_S1_PA_chymotrypsin"/>
</dbReference>
<dbReference type="PRINTS" id="PR00722">
    <property type="entry name" value="CHYMOTRYPSIN"/>
</dbReference>
<reference evidence="7" key="1">
    <citation type="submission" date="2011-08" db="EMBL/GenBank/DDBJ databases">
        <title>The MASP family of proteins arose early in gnathostome evolution.</title>
        <authorList>
            <person name="Dooley H."/>
            <person name="Buckingham B."/>
            <person name="Criscitiello M."/>
            <person name="Zhang Y.-A."/>
            <person name="Flajnik M.F."/>
        </authorList>
    </citation>
    <scope>NUCLEOTIDE SEQUENCE</scope>
</reference>
<dbReference type="Pfam" id="PF00089">
    <property type="entry name" value="Trypsin"/>
    <property type="match status" value="1"/>
</dbReference>
<keyword evidence="2" id="KW-1015">Disulfide bond</keyword>
<dbReference type="InterPro" id="IPR000436">
    <property type="entry name" value="Sushi_SCR_CCP_dom"/>
</dbReference>
<dbReference type="SUPFAM" id="SSF57535">
    <property type="entry name" value="Complement control module/SCR domain"/>
    <property type="match status" value="2"/>
</dbReference>
<dbReference type="Gene3D" id="2.40.10.10">
    <property type="entry name" value="Trypsin-like serine proteases"/>
    <property type="match status" value="1"/>
</dbReference>
<name>J7FHC4_LEUER</name>
<dbReference type="AlphaFoldDB" id="J7FHC4"/>
<protein>
    <submittedName>
        <fullName evidence="7">Haptoglobin</fullName>
    </submittedName>
</protein>
<accession>J7FHC4</accession>